<reference evidence="11 12" key="1">
    <citation type="journal article" date="2016" name="Genome Announc.">
        <title>Complete Genome Sequences of Aerococcus christensenii CCUG 28831T, Aerococcus sanguinicola CCUG 43001T, Aerococcus urinae CCUG 36881T, Aerococcus urinaeequi CCUG 28094T, Aerococcus urinaehominis CCUG 42038 BT, and Aerococcus viridans CCUG 4311T.</title>
        <authorList>
            <person name="Carkaci D."/>
            <person name="Dargis R."/>
            <person name="Nielsen X.C."/>
            <person name="Skovgaard O."/>
            <person name="Fuursted K."/>
            <person name="Christensen J.J."/>
        </authorList>
    </citation>
    <scope>NUCLEOTIDE SEQUENCE [LARGE SCALE GENOMIC DNA]</scope>
    <source>
        <strain evidence="11 12">CCUG42038B</strain>
    </source>
</reference>
<dbReference type="KEGG" id="auh:AWM75_00040"/>
<dbReference type="InterPro" id="IPR015854">
    <property type="entry name" value="ABC_transpr_LolD-like"/>
</dbReference>
<dbReference type="STRING" id="128944.AWM75_00040"/>
<dbReference type="GO" id="GO:0005886">
    <property type="term" value="C:plasma membrane"/>
    <property type="evidence" value="ECO:0007669"/>
    <property type="project" value="UniProtKB-SubCell"/>
</dbReference>
<dbReference type="PANTHER" id="PTHR24220">
    <property type="entry name" value="IMPORT ATP-BINDING PROTEIN"/>
    <property type="match status" value="1"/>
</dbReference>
<evidence type="ECO:0000256" key="2">
    <source>
        <dbReference type="ARBA" id="ARBA00011131"/>
    </source>
</evidence>
<dbReference type="SUPFAM" id="SSF52540">
    <property type="entry name" value="P-loop containing nucleoside triphosphate hydrolases"/>
    <property type="match status" value="1"/>
</dbReference>
<keyword evidence="12" id="KW-1185">Reference proteome</keyword>
<protein>
    <recommendedName>
        <fullName evidence="9">Putative hemin import ATP-binding protein HrtA</fullName>
    </recommendedName>
</protein>
<dbReference type="PANTHER" id="PTHR24220:SF666">
    <property type="entry name" value="HEMIN IMPORT ATP-BINDING PROTEIN HRTA-RELATED"/>
    <property type="match status" value="1"/>
</dbReference>
<evidence type="ECO:0000256" key="6">
    <source>
        <dbReference type="ARBA" id="ARBA00022840"/>
    </source>
</evidence>
<name>A0A0X8FJG5_9LACT</name>
<evidence type="ECO:0000256" key="7">
    <source>
        <dbReference type="ARBA" id="ARBA00023136"/>
    </source>
</evidence>
<dbReference type="PROSITE" id="PS50893">
    <property type="entry name" value="ABC_TRANSPORTER_2"/>
    <property type="match status" value="1"/>
</dbReference>
<dbReference type="EMBL" id="CP014163">
    <property type="protein sequence ID" value="AMB98476.1"/>
    <property type="molecule type" value="Genomic_DNA"/>
</dbReference>
<proteinExistence type="inferred from homology"/>
<evidence type="ECO:0000256" key="8">
    <source>
        <dbReference type="ARBA" id="ARBA00024359"/>
    </source>
</evidence>
<evidence type="ECO:0000256" key="1">
    <source>
        <dbReference type="ARBA" id="ARBA00004202"/>
    </source>
</evidence>
<dbReference type="GO" id="GO:0005524">
    <property type="term" value="F:ATP binding"/>
    <property type="evidence" value="ECO:0007669"/>
    <property type="project" value="UniProtKB-KW"/>
</dbReference>
<reference evidence="12" key="2">
    <citation type="submission" date="2016-01" db="EMBL/GenBank/DDBJ databases">
        <title>Six Aerococcus type strain genome sequencing and assembly using PacBio and Illumina Hiseq.</title>
        <authorList>
            <person name="Carkaci D."/>
            <person name="Dargis R."/>
            <person name="Nielsen X.C."/>
            <person name="Skovgaard O."/>
            <person name="Fuursted K."/>
            <person name="Christensen J.J."/>
        </authorList>
    </citation>
    <scope>NUCLEOTIDE SEQUENCE [LARGE SCALE GENOMIC DNA]</scope>
    <source>
        <strain evidence="12">CCUG42038B</strain>
    </source>
</reference>
<evidence type="ECO:0000256" key="9">
    <source>
        <dbReference type="ARBA" id="ARBA00024432"/>
    </source>
</evidence>
<keyword evidence="4" id="KW-1003">Cell membrane</keyword>
<keyword evidence="5" id="KW-0547">Nucleotide-binding</keyword>
<dbReference type="GO" id="GO:0022857">
    <property type="term" value="F:transmembrane transporter activity"/>
    <property type="evidence" value="ECO:0007669"/>
    <property type="project" value="TreeGrafter"/>
</dbReference>
<evidence type="ECO:0000313" key="12">
    <source>
        <dbReference type="Proteomes" id="UP000062260"/>
    </source>
</evidence>
<dbReference type="GO" id="GO:0016887">
    <property type="term" value="F:ATP hydrolysis activity"/>
    <property type="evidence" value="ECO:0007669"/>
    <property type="project" value="InterPro"/>
</dbReference>
<dbReference type="CDD" id="cd03255">
    <property type="entry name" value="ABC_MJ0796_LolCDE_FtsE"/>
    <property type="match status" value="1"/>
</dbReference>
<dbReference type="RefSeq" id="WP_067977135.1">
    <property type="nucleotide sequence ID" value="NZ_CP014163.1"/>
</dbReference>
<keyword evidence="6 11" id="KW-0067">ATP-binding</keyword>
<dbReference type="Gene3D" id="3.40.50.300">
    <property type="entry name" value="P-loop containing nucleotide triphosphate hydrolases"/>
    <property type="match status" value="1"/>
</dbReference>
<comment type="function">
    <text evidence="10">Part of the ABC transporter complex hrt involved in hemin import. Responsible for energy coupling to the transport system.</text>
</comment>
<gene>
    <name evidence="11" type="ORF">AWM75_00040</name>
</gene>
<accession>A0A0X8FJG5</accession>
<dbReference type="OrthoDB" id="9791546at2"/>
<keyword evidence="3" id="KW-0813">Transport</keyword>
<sequence>MEIMKFEKVYKTFEENGETIEALKEASFSLNAGELVAIVGPSGSGKSTLLTMMGGLQRPSGGTITFAGRDLSAMDEKERNKLRFDKIGFVLQSSNLVPYLTLDDQFALVDQFAGRKRDQQKSDELLEKMAILDRKNQYPGDLSGGERQRGAIARALYTEPNLLLADEPTASLDSKKAIEVIQLLKDLTTDSDRTTVLVTHDERLLAYCDRVFKVLDGVLEEQ</sequence>
<evidence type="ECO:0000313" key="11">
    <source>
        <dbReference type="EMBL" id="AMB98476.1"/>
    </source>
</evidence>
<dbReference type="AlphaFoldDB" id="A0A0X8FJG5"/>
<evidence type="ECO:0000256" key="5">
    <source>
        <dbReference type="ARBA" id="ARBA00022741"/>
    </source>
</evidence>
<dbReference type="InterPro" id="IPR017911">
    <property type="entry name" value="MacB-like_ATP-bd"/>
</dbReference>
<comment type="similarity">
    <text evidence="8">Belongs to the ABC transporter superfamily. HrtA family.</text>
</comment>
<dbReference type="Pfam" id="PF00005">
    <property type="entry name" value="ABC_tran"/>
    <property type="match status" value="1"/>
</dbReference>
<dbReference type="InterPro" id="IPR003593">
    <property type="entry name" value="AAA+_ATPase"/>
</dbReference>
<evidence type="ECO:0000256" key="3">
    <source>
        <dbReference type="ARBA" id="ARBA00022448"/>
    </source>
</evidence>
<evidence type="ECO:0000256" key="4">
    <source>
        <dbReference type="ARBA" id="ARBA00022475"/>
    </source>
</evidence>
<organism evidence="11 12">
    <name type="scientific">Aerococcus urinaehominis</name>
    <dbReference type="NCBI Taxonomy" id="128944"/>
    <lineage>
        <taxon>Bacteria</taxon>
        <taxon>Bacillati</taxon>
        <taxon>Bacillota</taxon>
        <taxon>Bacilli</taxon>
        <taxon>Lactobacillales</taxon>
        <taxon>Aerococcaceae</taxon>
        <taxon>Aerococcus</taxon>
    </lineage>
</organism>
<keyword evidence="7" id="KW-0472">Membrane</keyword>
<dbReference type="InterPro" id="IPR003439">
    <property type="entry name" value="ABC_transporter-like_ATP-bd"/>
</dbReference>
<comment type="subunit">
    <text evidence="2">The complex is composed of two ATP-binding proteins (HrtA), two transmembrane proteins (HrtB) and a solute-binding protein.</text>
</comment>
<evidence type="ECO:0000256" key="10">
    <source>
        <dbReference type="ARBA" id="ARBA00024721"/>
    </source>
</evidence>
<comment type="subcellular location">
    <subcellularLocation>
        <location evidence="1">Cell membrane</location>
        <topology evidence="1">Peripheral membrane protein</topology>
    </subcellularLocation>
</comment>
<dbReference type="InterPro" id="IPR027417">
    <property type="entry name" value="P-loop_NTPase"/>
</dbReference>
<dbReference type="Proteomes" id="UP000062260">
    <property type="component" value="Chromosome"/>
</dbReference>
<dbReference type="SMART" id="SM00382">
    <property type="entry name" value="AAA"/>
    <property type="match status" value="1"/>
</dbReference>